<evidence type="ECO:0000256" key="7">
    <source>
        <dbReference type="ARBA" id="ARBA00022692"/>
    </source>
</evidence>
<dbReference type="InterPro" id="IPR050269">
    <property type="entry name" value="ComplexI_Subunit6"/>
</dbReference>
<protein>
    <recommendedName>
        <fullName evidence="4">NADH-ubiquinone oxidoreductase chain 6</fullName>
        <ecNumber evidence="3">7.1.1.2</ecNumber>
    </recommendedName>
    <alternativeName>
        <fullName evidence="14">NADH dehydrogenase subunit 6</fullName>
    </alternativeName>
</protein>
<evidence type="ECO:0000256" key="3">
    <source>
        <dbReference type="ARBA" id="ARBA00012944"/>
    </source>
</evidence>
<keyword evidence="13 16" id="KW-0472">Membrane</keyword>
<evidence type="ECO:0000256" key="15">
    <source>
        <dbReference type="ARBA" id="ARBA00049551"/>
    </source>
</evidence>
<evidence type="ECO:0000256" key="12">
    <source>
        <dbReference type="ARBA" id="ARBA00023128"/>
    </source>
</evidence>
<evidence type="ECO:0000256" key="6">
    <source>
        <dbReference type="ARBA" id="ARBA00022660"/>
    </source>
</evidence>
<proteinExistence type="inferred from homology"/>
<keyword evidence="11" id="KW-0520">NAD</keyword>
<keyword evidence="7 16" id="KW-0812">Transmembrane</keyword>
<evidence type="ECO:0000256" key="10">
    <source>
        <dbReference type="ARBA" id="ARBA00022989"/>
    </source>
</evidence>
<evidence type="ECO:0000256" key="14">
    <source>
        <dbReference type="ARBA" id="ARBA00031019"/>
    </source>
</evidence>
<keyword evidence="9" id="KW-0249">Electron transport</keyword>
<evidence type="ECO:0000256" key="8">
    <source>
        <dbReference type="ARBA" id="ARBA00022967"/>
    </source>
</evidence>
<dbReference type="PANTHER" id="PTHR11435">
    <property type="entry name" value="NADH UBIQUINONE OXIDOREDUCTASE SUBUNIT ND6"/>
    <property type="match status" value="1"/>
</dbReference>
<comment type="catalytic activity">
    <reaction evidence="15">
        <text>a ubiquinone + NADH + 5 H(+)(in) = a ubiquinol + NAD(+) + 4 H(+)(out)</text>
        <dbReference type="Rhea" id="RHEA:29091"/>
        <dbReference type="Rhea" id="RHEA-COMP:9565"/>
        <dbReference type="Rhea" id="RHEA-COMP:9566"/>
        <dbReference type="ChEBI" id="CHEBI:15378"/>
        <dbReference type="ChEBI" id="CHEBI:16389"/>
        <dbReference type="ChEBI" id="CHEBI:17976"/>
        <dbReference type="ChEBI" id="CHEBI:57540"/>
        <dbReference type="ChEBI" id="CHEBI:57945"/>
        <dbReference type="EC" id="7.1.1.2"/>
    </reaction>
</comment>
<evidence type="ECO:0000256" key="13">
    <source>
        <dbReference type="ARBA" id="ARBA00023136"/>
    </source>
</evidence>
<evidence type="ECO:0000256" key="2">
    <source>
        <dbReference type="ARBA" id="ARBA00005698"/>
    </source>
</evidence>
<gene>
    <name evidence="17" type="primary">ND6</name>
</gene>
<evidence type="ECO:0000256" key="9">
    <source>
        <dbReference type="ARBA" id="ARBA00022982"/>
    </source>
</evidence>
<dbReference type="EMBL" id="KT696252">
    <property type="protein sequence ID" value="AML25656.1"/>
    <property type="molecule type" value="Genomic_DNA"/>
</dbReference>
<comment type="similarity">
    <text evidence="2">Belongs to the complex I subunit 6 family.</text>
</comment>
<keyword evidence="8" id="KW-1278">Translocase</keyword>
<keyword evidence="6" id="KW-0679">Respiratory chain</keyword>
<dbReference type="PANTHER" id="PTHR11435:SF1">
    <property type="entry name" value="NADH-UBIQUINONE OXIDOREDUCTASE CHAIN 6"/>
    <property type="match status" value="1"/>
</dbReference>
<reference evidence="17" key="1">
    <citation type="submission" date="2015-09" db="EMBL/GenBank/DDBJ databases">
        <title>Capturing the unknown biodiversity of arthropods in tropical forests using metagenomics.</title>
        <authorList>
            <person name="Andujar C."/>
            <person name="Creedy T.J."/>
            <person name="Garner B."/>
            <person name="Canty R."/>
            <person name="Warner H.B."/>
            <person name="Lipecki J."/>
            <person name="Crampton-Platt A."/>
            <person name="Gabrielli M."/>
            <person name="Croydon-Veleslavov I.A."/>
            <person name="Lim J.L."/>
            <person name="Linard B."/>
            <person name="Vogler A."/>
        </authorList>
    </citation>
    <scope>NUCLEOTIDE SEQUENCE</scope>
</reference>
<evidence type="ECO:0000256" key="1">
    <source>
        <dbReference type="ARBA" id="ARBA00004225"/>
    </source>
</evidence>
<name>A0A140EG35_9CUCU</name>
<evidence type="ECO:0000256" key="5">
    <source>
        <dbReference type="ARBA" id="ARBA00022448"/>
    </source>
</evidence>
<geneLocation type="mitochondrion" evidence="17"/>
<organism evidence="17">
    <name type="scientific">Scolytinae sp. BMNH 1274712</name>
    <dbReference type="NCBI Taxonomy" id="1796543"/>
    <lineage>
        <taxon>Eukaryota</taxon>
        <taxon>Metazoa</taxon>
        <taxon>Ecdysozoa</taxon>
        <taxon>Arthropoda</taxon>
        <taxon>Hexapoda</taxon>
        <taxon>Insecta</taxon>
        <taxon>Pterygota</taxon>
        <taxon>Neoptera</taxon>
        <taxon>Endopterygota</taxon>
        <taxon>Coleoptera</taxon>
        <taxon>Polyphaga</taxon>
        <taxon>Cucujiformia</taxon>
        <taxon>Curculionidae</taxon>
        <taxon>Scolytinae</taxon>
    </lineage>
</organism>
<dbReference type="GO" id="GO:0008137">
    <property type="term" value="F:NADH dehydrogenase (ubiquinone) activity"/>
    <property type="evidence" value="ECO:0007669"/>
    <property type="project" value="UniProtKB-EC"/>
</dbReference>
<sequence length="158" mass="18355">MLMMISISASSIFIFMKHPMSMGLILMMQSILIALYSSIIINNFWFSYILFLIMIGGMMILFIYMTSIASNEKFTIKNSDIIINIISPLSIYWYVNMHESSMIMYSINQYNSSFNFLTKFMNYPSNLIIITTMAYLLFSMIVTIKISSINQGPLRQKF</sequence>
<evidence type="ECO:0000256" key="16">
    <source>
        <dbReference type="SAM" id="Phobius"/>
    </source>
</evidence>
<dbReference type="AlphaFoldDB" id="A0A140EG35"/>
<dbReference type="GO" id="GO:0031966">
    <property type="term" value="C:mitochondrial membrane"/>
    <property type="evidence" value="ECO:0007669"/>
    <property type="project" value="UniProtKB-SubCell"/>
</dbReference>
<evidence type="ECO:0000256" key="4">
    <source>
        <dbReference type="ARBA" id="ARBA00021095"/>
    </source>
</evidence>
<dbReference type="EC" id="7.1.1.2" evidence="3"/>
<accession>A0A140EG35</accession>
<feature type="transmembrane region" description="Helical" evidence="16">
    <location>
        <begin position="127"/>
        <end position="147"/>
    </location>
</feature>
<keyword evidence="5" id="KW-0813">Transport</keyword>
<evidence type="ECO:0000313" key="17">
    <source>
        <dbReference type="EMBL" id="AML25656.1"/>
    </source>
</evidence>
<feature type="transmembrane region" description="Helical" evidence="16">
    <location>
        <begin position="21"/>
        <end position="39"/>
    </location>
</feature>
<feature type="transmembrane region" description="Helical" evidence="16">
    <location>
        <begin position="78"/>
        <end position="95"/>
    </location>
</feature>
<evidence type="ECO:0000256" key="11">
    <source>
        <dbReference type="ARBA" id="ARBA00023027"/>
    </source>
</evidence>
<comment type="subcellular location">
    <subcellularLocation>
        <location evidence="1">Mitochondrion membrane</location>
        <topology evidence="1">Multi-pass membrane protein</topology>
    </subcellularLocation>
</comment>
<keyword evidence="12 17" id="KW-0496">Mitochondrion</keyword>
<keyword evidence="10 16" id="KW-1133">Transmembrane helix</keyword>
<feature type="transmembrane region" description="Helical" evidence="16">
    <location>
        <begin position="45"/>
        <end position="66"/>
    </location>
</feature>